<accession>A0A388KAI7</accession>
<dbReference type="Gramene" id="GBG67075">
    <property type="protein sequence ID" value="GBG67075"/>
    <property type="gene ID" value="CBR_g78856"/>
</dbReference>
<evidence type="ECO:0000256" key="1">
    <source>
        <dbReference type="SAM" id="MobiDB-lite"/>
    </source>
</evidence>
<gene>
    <name evidence="4" type="ORF">CBR_g78856</name>
</gene>
<proteinExistence type="predicted"/>
<feature type="region of interest" description="Disordered" evidence="1">
    <location>
        <begin position="1"/>
        <end position="29"/>
    </location>
</feature>
<sequence>MSSASCEQPANRPIPTISCNSERTPVHAGGADSAPIDFCTQQLVGVGISLSPLTRREVANAGSQKASLFIDLRSNERDDGDIAGWMPALFQSPGTESLRVPNVVSPLASSDIQEITADEYQQSLRRKAVENGHDVRANDVEPAMSASQAAAVLECLRSTSGERKVRGVEAHIVGAKRMESKKIGSSTTVGGGDGNSGETVPVHVGGVNEVEHHVGRSAAWADASDGGGEFFKSRHQYPTSNPHDANDIESIDSPTQCCGGWTNDETVALIDSKGMHEAGRLLELSPTGSISGARRTWETTYEESRRGWEHIAGLMRSEGHKRGATQCRSRWRCLWSSFKTARRYMVRDDQPPYWEMSVEDRRDCGLETHFTREWFELIQSYSQQWDSCIPHRGIRISKVGANGEESNHNQHAEHRGQGTPKKPRTVVEELEKTVKDLCNTASTCTARQVELLDLHSERIASLQRESAKNFVATMEAAWRVVSDIMRDERHLLLPLLDRGIAVVSTEDGSRTSYTMSIFRGFTGALNPSRTIYYVGTYRCIKYSVMDGDSPASFGNEFRSISCPTVSGLLFSRRNFLQDGSYLYAWEKSNRTVLGIDLISGAVTAIPQIRDQAVGDFALTQDGCNMFAIAGKSIMRADFDKPGGKVVKVEYVTTYASQHYDIRTASLDNDGSHLYVATSNGQLLQFPINKSALGECSGALPTPAAPTGAASAYQSPSPAPSTGASPAAGALSSAGHDGSSTGVSGRLADTLSSPSPTTVRTPPRGRVNVGVQACSFVAACLVSAVLGGALVLLVSRSRKSAKAESGVMTAMSTALEHPVERCSALEHPVQRCSALERPS</sequence>
<dbReference type="InterPro" id="IPR044822">
    <property type="entry name" value="Myb_DNA-bind_4"/>
</dbReference>
<dbReference type="Pfam" id="PF13837">
    <property type="entry name" value="Myb_DNA-bind_4"/>
    <property type="match status" value="1"/>
</dbReference>
<evidence type="ECO:0000256" key="2">
    <source>
        <dbReference type="SAM" id="Phobius"/>
    </source>
</evidence>
<comment type="caution">
    <text evidence="4">The sequence shown here is derived from an EMBL/GenBank/DDBJ whole genome shotgun (WGS) entry which is preliminary data.</text>
</comment>
<feature type="region of interest" description="Disordered" evidence="1">
    <location>
        <begin position="402"/>
        <end position="423"/>
    </location>
</feature>
<feature type="compositionally biased region" description="Low complexity" evidence="1">
    <location>
        <begin position="751"/>
        <end position="764"/>
    </location>
</feature>
<dbReference type="AlphaFoldDB" id="A0A388KAI7"/>
<dbReference type="Gene3D" id="1.10.10.60">
    <property type="entry name" value="Homeodomain-like"/>
    <property type="match status" value="1"/>
</dbReference>
<evidence type="ECO:0000259" key="3">
    <source>
        <dbReference type="Pfam" id="PF13837"/>
    </source>
</evidence>
<feature type="domain" description="Myb/SANT-like DNA-binding" evidence="3">
    <location>
        <begin position="261"/>
        <end position="349"/>
    </location>
</feature>
<feature type="region of interest" description="Disordered" evidence="1">
    <location>
        <begin position="704"/>
        <end position="764"/>
    </location>
</feature>
<dbReference type="PANTHER" id="PTHR33492">
    <property type="entry name" value="OSJNBA0043A12.37 PROTEIN-RELATED"/>
    <property type="match status" value="1"/>
</dbReference>
<keyword evidence="5" id="KW-1185">Reference proteome</keyword>
<evidence type="ECO:0000313" key="5">
    <source>
        <dbReference type="Proteomes" id="UP000265515"/>
    </source>
</evidence>
<dbReference type="Proteomes" id="UP000265515">
    <property type="component" value="Unassembled WGS sequence"/>
</dbReference>
<organism evidence="4 5">
    <name type="scientific">Chara braunii</name>
    <name type="common">Braun's stonewort</name>
    <dbReference type="NCBI Taxonomy" id="69332"/>
    <lineage>
        <taxon>Eukaryota</taxon>
        <taxon>Viridiplantae</taxon>
        <taxon>Streptophyta</taxon>
        <taxon>Charophyceae</taxon>
        <taxon>Charales</taxon>
        <taxon>Characeae</taxon>
        <taxon>Chara</taxon>
    </lineage>
</organism>
<dbReference type="PANTHER" id="PTHR33492:SF4">
    <property type="entry name" value="OS02G0174300 PROTEIN"/>
    <property type="match status" value="1"/>
</dbReference>
<reference evidence="4 5" key="1">
    <citation type="journal article" date="2018" name="Cell">
        <title>The Chara Genome: Secondary Complexity and Implications for Plant Terrestrialization.</title>
        <authorList>
            <person name="Nishiyama T."/>
            <person name="Sakayama H."/>
            <person name="Vries J.D."/>
            <person name="Buschmann H."/>
            <person name="Saint-Marcoux D."/>
            <person name="Ullrich K.K."/>
            <person name="Haas F.B."/>
            <person name="Vanderstraeten L."/>
            <person name="Becker D."/>
            <person name="Lang D."/>
            <person name="Vosolsobe S."/>
            <person name="Rombauts S."/>
            <person name="Wilhelmsson P.K.I."/>
            <person name="Janitza P."/>
            <person name="Kern R."/>
            <person name="Heyl A."/>
            <person name="Rumpler F."/>
            <person name="Villalobos L.I.A.C."/>
            <person name="Clay J.M."/>
            <person name="Skokan R."/>
            <person name="Toyoda A."/>
            <person name="Suzuki Y."/>
            <person name="Kagoshima H."/>
            <person name="Schijlen E."/>
            <person name="Tajeshwar N."/>
            <person name="Catarino B."/>
            <person name="Hetherington A.J."/>
            <person name="Saltykova A."/>
            <person name="Bonnot C."/>
            <person name="Breuninger H."/>
            <person name="Symeonidi A."/>
            <person name="Radhakrishnan G.V."/>
            <person name="Van Nieuwerburgh F."/>
            <person name="Deforce D."/>
            <person name="Chang C."/>
            <person name="Karol K.G."/>
            <person name="Hedrich R."/>
            <person name="Ulvskov P."/>
            <person name="Glockner G."/>
            <person name="Delwiche C.F."/>
            <person name="Petrasek J."/>
            <person name="Van de Peer Y."/>
            <person name="Friml J."/>
            <person name="Beilby M."/>
            <person name="Dolan L."/>
            <person name="Kohara Y."/>
            <person name="Sugano S."/>
            <person name="Fujiyama A."/>
            <person name="Delaux P.-M."/>
            <person name="Quint M."/>
            <person name="TheiBen G."/>
            <person name="Hagemann M."/>
            <person name="Harholt J."/>
            <person name="Dunand C."/>
            <person name="Zachgo S."/>
            <person name="Langdale J."/>
            <person name="Maumus F."/>
            <person name="Straeten D.V.D."/>
            <person name="Gould S.B."/>
            <person name="Rensing S.A."/>
        </authorList>
    </citation>
    <scope>NUCLEOTIDE SEQUENCE [LARGE SCALE GENOMIC DNA]</scope>
    <source>
        <strain evidence="4 5">S276</strain>
    </source>
</reference>
<keyword evidence="2" id="KW-1133">Transmembrane helix</keyword>
<feature type="transmembrane region" description="Helical" evidence="2">
    <location>
        <begin position="775"/>
        <end position="793"/>
    </location>
</feature>
<keyword evidence="2" id="KW-0812">Transmembrane</keyword>
<evidence type="ECO:0000313" key="4">
    <source>
        <dbReference type="EMBL" id="GBG67075.1"/>
    </source>
</evidence>
<name>A0A388KAI7_CHABU</name>
<protein>
    <recommendedName>
        <fullName evidence="3">Myb/SANT-like DNA-binding domain-containing protein</fullName>
    </recommendedName>
</protein>
<keyword evidence="2" id="KW-0472">Membrane</keyword>
<feature type="compositionally biased region" description="Basic and acidic residues" evidence="1">
    <location>
        <begin position="405"/>
        <end position="416"/>
    </location>
</feature>
<feature type="compositionally biased region" description="Low complexity" evidence="1">
    <location>
        <begin position="704"/>
        <end position="734"/>
    </location>
</feature>
<dbReference type="EMBL" id="BFEA01000082">
    <property type="protein sequence ID" value="GBG67075.1"/>
    <property type="molecule type" value="Genomic_DNA"/>
</dbReference>
<dbReference type="SUPFAM" id="SSF75011">
    <property type="entry name" value="3-carboxy-cis,cis-mucoante lactonizing enzyme"/>
    <property type="match status" value="1"/>
</dbReference>